<dbReference type="InterPro" id="IPR050090">
    <property type="entry name" value="Tyrosine_recombinase_XerCD"/>
</dbReference>
<accession>A0A0H2YV30</accession>
<dbReference type="GO" id="GO:0015074">
    <property type="term" value="P:DNA integration"/>
    <property type="evidence" value="ECO:0007669"/>
    <property type="project" value="InterPro"/>
</dbReference>
<keyword evidence="3" id="KW-0233">DNA recombination</keyword>
<dbReference type="GO" id="GO:0006310">
    <property type="term" value="P:DNA recombination"/>
    <property type="evidence" value="ECO:0007669"/>
    <property type="project" value="UniProtKB-KW"/>
</dbReference>
<evidence type="ECO:0000259" key="5">
    <source>
        <dbReference type="PROSITE" id="PS51898"/>
    </source>
</evidence>
<organism evidence="7 8">
    <name type="scientific">Clostridium perfringens (strain ATCC 13124 / DSM 756 / JCM 1290 / NCIMB 6125 / NCTC 8237 / Type A)</name>
    <dbReference type="NCBI Taxonomy" id="195103"/>
    <lineage>
        <taxon>Bacteria</taxon>
        <taxon>Bacillati</taxon>
        <taxon>Bacillota</taxon>
        <taxon>Clostridia</taxon>
        <taxon>Eubacteriales</taxon>
        <taxon>Clostridiaceae</taxon>
        <taxon>Clostridium</taxon>
    </lineage>
</organism>
<dbReference type="STRING" id="195103.CPF_0926"/>
<evidence type="ECO:0000256" key="1">
    <source>
        <dbReference type="ARBA" id="ARBA00008857"/>
    </source>
</evidence>
<dbReference type="PANTHER" id="PTHR30349:SF64">
    <property type="entry name" value="PROPHAGE INTEGRASE INTD-RELATED"/>
    <property type="match status" value="1"/>
</dbReference>
<dbReference type="EMBL" id="CP000246">
    <property type="protein sequence ID" value="ABG84490.1"/>
    <property type="molecule type" value="Genomic_DNA"/>
</dbReference>
<feature type="domain" description="Tyr recombinase" evidence="5">
    <location>
        <begin position="168"/>
        <end position="348"/>
    </location>
</feature>
<dbReference type="InterPro" id="IPR002104">
    <property type="entry name" value="Integrase_catalytic"/>
</dbReference>
<dbReference type="InterPro" id="IPR044068">
    <property type="entry name" value="CB"/>
</dbReference>
<evidence type="ECO:0000313" key="8">
    <source>
        <dbReference type="Proteomes" id="UP000001823"/>
    </source>
</evidence>
<dbReference type="InterPro" id="IPR011010">
    <property type="entry name" value="DNA_brk_join_enz"/>
</dbReference>
<dbReference type="PANTHER" id="PTHR30349">
    <property type="entry name" value="PHAGE INTEGRASE-RELATED"/>
    <property type="match status" value="1"/>
</dbReference>
<dbReference type="InterPro" id="IPR028259">
    <property type="entry name" value="AP2-like_int_N"/>
</dbReference>
<sequence length="354" mass="41405">MEYNVTYRQKDKGWQFIISYKDYNGKWRQKSKQGFKTKKEAKPIAEKMLQDLKKNIKTSNNSFGKITFKAFSDMYLEHEKLYKEPKTIDGLVTVLHRFQDLNDKELCKITNLDIQKLIDNMTKEHLNNNTIRYYLKILNSIFLCAKFKYNILDEVPSKYIKIGKPIPTKKKALNDDEINDLLLKFKNNKYYLVVYLAVNTGMRIGEILGLTWNDIDFNNCLISVNKQWKILKDNSWGLGSVKSKNSIRIIPISNSVSEELLKYKTIINIDNRVFNFKSKNTILSRVNILLKEYGFNISLHELRHTYATKLIANGVDFKTAAKILGHSVEQTMKVYSHVNNDMFNKAHSIIENIF</sequence>
<protein>
    <submittedName>
        <fullName evidence="7">Site-specific recombinase, phage integrase family</fullName>
    </submittedName>
</protein>
<keyword evidence="8" id="KW-1185">Reference proteome</keyword>
<dbReference type="Pfam" id="PF14657">
    <property type="entry name" value="Arm-DNA-bind_4"/>
    <property type="match status" value="1"/>
</dbReference>
<dbReference type="PROSITE" id="PS51898">
    <property type="entry name" value="TYR_RECOMBINASE"/>
    <property type="match status" value="1"/>
</dbReference>
<evidence type="ECO:0000256" key="4">
    <source>
        <dbReference type="PROSITE-ProRule" id="PRU01248"/>
    </source>
</evidence>
<dbReference type="PROSITE" id="PS51900">
    <property type="entry name" value="CB"/>
    <property type="match status" value="1"/>
</dbReference>
<dbReference type="Proteomes" id="UP000001823">
    <property type="component" value="Chromosome"/>
</dbReference>
<dbReference type="InterPro" id="IPR010998">
    <property type="entry name" value="Integrase_recombinase_N"/>
</dbReference>
<evidence type="ECO:0000256" key="2">
    <source>
        <dbReference type="ARBA" id="ARBA00023125"/>
    </source>
</evidence>
<feature type="domain" description="Core-binding (CB)" evidence="6">
    <location>
        <begin position="66"/>
        <end position="146"/>
    </location>
</feature>
<dbReference type="InterPro" id="IPR013762">
    <property type="entry name" value="Integrase-like_cat_sf"/>
</dbReference>
<dbReference type="Pfam" id="PF00589">
    <property type="entry name" value="Phage_integrase"/>
    <property type="match status" value="1"/>
</dbReference>
<name>A0A0H2YV30_CLOP1</name>
<evidence type="ECO:0000259" key="6">
    <source>
        <dbReference type="PROSITE" id="PS51900"/>
    </source>
</evidence>
<dbReference type="HOGENOM" id="CLU_027562_17_0_9"/>
<dbReference type="AlphaFoldDB" id="A0A0H2YV30"/>
<keyword evidence="2 4" id="KW-0238">DNA-binding</keyword>
<dbReference type="GO" id="GO:0003677">
    <property type="term" value="F:DNA binding"/>
    <property type="evidence" value="ECO:0007669"/>
    <property type="project" value="UniProtKB-UniRule"/>
</dbReference>
<evidence type="ECO:0000313" key="7">
    <source>
        <dbReference type="EMBL" id="ABG84490.1"/>
    </source>
</evidence>
<dbReference type="eggNOG" id="COG0582">
    <property type="taxonomic scope" value="Bacteria"/>
</dbReference>
<dbReference type="PaxDb" id="195103-CPF_0926"/>
<proteinExistence type="inferred from homology"/>
<gene>
    <name evidence="7" type="ordered locus">CPF_0926</name>
</gene>
<evidence type="ECO:0000256" key="3">
    <source>
        <dbReference type="ARBA" id="ARBA00023172"/>
    </source>
</evidence>
<dbReference type="KEGG" id="cpf:CPF_0926"/>
<reference evidence="7 8" key="1">
    <citation type="journal article" date="2006" name="Genome Res.">
        <title>Skewed genomic variability in strains of the toxigenic bacterial pathogen, Clostridium perfringens.</title>
        <authorList>
            <person name="Myers G.S."/>
            <person name="Rasko D.A."/>
            <person name="Cheung J.K."/>
            <person name="Ravel J."/>
            <person name="Seshadri R."/>
            <person name="Deboy R.T."/>
            <person name="Ren Q."/>
            <person name="Varga J."/>
            <person name="Awad M.M."/>
            <person name="Brinkac L.M."/>
            <person name="Daugherty S.C."/>
            <person name="Haft D.H."/>
            <person name="Dodson R.J."/>
            <person name="Madupu R."/>
            <person name="Nelson W.C."/>
            <person name="Rosovitz M.J."/>
            <person name="Sullivan S.A."/>
            <person name="Khouri H."/>
            <person name="Dimitrov G.I."/>
            <person name="Watkins K.L."/>
            <person name="Mulligan S."/>
            <person name="Benton J."/>
            <person name="Radune D."/>
            <person name="Fisher D.J."/>
            <person name="Atkins H.S."/>
            <person name="Hiscox T."/>
            <person name="Jost B.H."/>
            <person name="Billington S.J."/>
            <person name="Songer J.G."/>
            <person name="McClane B.A."/>
            <person name="Titball R.W."/>
            <person name="Rood J.I."/>
            <person name="Melville S.B."/>
            <person name="Paulsen I.T."/>
        </authorList>
    </citation>
    <scope>NUCLEOTIDE SEQUENCE [LARGE SCALE GENOMIC DNA]</scope>
    <source>
        <strain evidence="8">ATCC 13124 / DSM 756 / JCM 1290 / NCIMB 6125 / NCTC 8237 / S 107 / Type A</strain>
    </source>
</reference>
<dbReference type="Gene3D" id="1.10.443.10">
    <property type="entry name" value="Intergrase catalytic core"/>
    <property type="match status" value="1"/>
</dbReference>
<comment type="similarity">
    <text evidence="1">Belongs to the 'phage' integrase family.</text>
</comment>
<dbReference type="CDD" id="cd01189">
    <property type="entry name" value="INT_ICEBs1_C_like"/>
    <property type="match status" value="1"/>
</dbReference>
<dbReference type="Gene3D" id="1.10.150.130">
    <property type="match status" value="1"/>
</dbReference>
<dbReference type="RefSeq" id="WP_003477284.1">
    <property type="nucleotide sequence ID" value="NC_008261.1"/>
</dbReference>
<dbReference type="SUPFAM" id="SSF56349">
    <property type="entry name" value="DNA breaking-rejoining enzymes"/>
    <property type="match status" value="1"/>
</dbReference>